<dbReference type="STRING" id="272557.APE_2486.1"/>
<dbReference type="InterPro" id="IPR014816">
    <property type="entry name" value="tRNA_MeTrfase_Gcd14"/>
</dbReference>
<keyword evidence="4" id="KW-0819">tRNA processing</keyword>
<evidence type="ECO:0000256" key="1">
    <source>
        <dbReference type="ARBA" id="ARBA00022603"/>
    </source>
</evidence>
<dbReference type="InterPro" id="IPR049470">
    <property type="entry name" value="TRM61_C"/>
</dbReference>
<feature type="binding site" evidence="5">
    <location>
        <position position="149"/>
    </location>
    <ligand>
        <name>S-adenosyl-L-methionine</name>
        <dbReference type="ChEBI" id="CHEBI:59789"/>
    </ligand>
</feature>
<dbReference type="Gene3D" id="3.10.330.20">
    <property type="match status" value="1"/>
</dbReference>
<evidence type="ECO:0000256" key="4">
    <source>
        <dbReference type="ARBA" id="ARBA00022694"/>
    </source>
</evidence>
<dbReference type="EnsemblBacteria" id="BAA81502">
    <property type="protein sequence ID" value="BAA81502"/>
    <property type="gene ID" value="APE_2486.1"/>
</dbReference>
<accession>Q9Y8Z8</accession>
<dbReference type="PROSITE" id="PS51620">
    <property type="entry name" value="SAM_TRM61"/>
    <property type="match status" value="1"/>
</dbReference>
<feature type="binding site" evidence="5">
    <location>
        <position position="121"/>
    </location>
    <ligand>
        <name>S-adenosyl-L-methionine</name>
        <dbReference type="ChEBI" id="CHEBI:59789"/>
    </ligand>
</feature>
<proteinExistence type="predicted"/>
<dbReference type="GO" id="GO:0031515">
    <property type="term" value="C:tRNA (m1A) methyltransferase complex"/>
    <property type="evidence" value="ECO:0007669"/>
    <property type="project" value="InterPro"/>
</dbReference>
<dbReference type="InterPro" id="IPR029063">
    <property type="entry name" value="SAM-dependent_MTases_sf"/>
</dbReference>
<dbReference type="Proteomes" id="UP000002518">
    <property type="component" value="Chromosome"/>
</dbReference>
<dbReference type="eggNOG" id="arCOG00978">
    <property type="taxonomic scope" value="Archaea"/>
</dbReference>
<dbReference type="GO" id="GO:0030488">
    <property type="term" value="P:tRNA methylation"/>
    <property type="evidence" value="ECO:0007669"/>
    <property type="project" value="InterPro"/>
</dbReference>
<dbReference type="PANTHER" id="PTHR12133:SF1">
    <property type="entry name" value="TRNA (ADENINE(58)-N(1))-METHYLTRANSFERASE, MITOCHONDRIAL"/>
    <property type="match status" value="1"/>
</dbReference>
<feature type="domain" description="tRNA (adenine(58)-N(1))-methyltransferase catalytic subunit TRM61 C-terminal" evidence="6">
    <location>
        <begin position="60"/>
        <end position="206"/>
    </location>
</feature>
<dbReference type="PIR" id="F72480">
    <property type="entry name" value="F72480"/>
</dbReference>
<protein>
    <submittedName>
        <fullName evidence="7">tRNA (M1A) methyltransferase</fullName>
    </submittedName>
</protein>
<evidence type="ECO:0000256" key="3">
    <source>
        <dbReference type="ARBA" id="ARBA00022691"/>
    </source>
</evidence>
<sequence>MIAESAKGERRSYYVRVSEGSAYSTIAGVVTGRSILGKPWGVILRSRLGTIAVVKPSLAELMEGFYERRTQVIYPKDSGMIAVLVGARPGARLLEAGVGSGFMTTVLAMGLCPTGRLIGLEVRSENLETARRNLEAAGLLDCVDLRLGDVRNPASVEGLGPFDGVVLDMPDPWRALESISGEVKPSAVAVVFVPTSTQLEKLITNMPGGWVLQGAFETMARTVLMSPGAVRPGEWLAGFTGYIVVLRRVVETQ</sequence>
<name>Q9Y8Z8_AERPE</name>
<gene>
    <name evidence="7" type="ordered locus">APE_2486.1</name>
</gene>
<keyword evidence="1 7" id="KW-0489">Methyltransferase</keyword>
<dbReference type="Pfam" id="PF08704">
    <property type="entry name" value="GCD14"/>
    <property type="match status" value="1"/>
</dbReference>
<dbReference type="KEGG" id="ape:APE_2486.1"/>
<dbReference type="Gene3D" id="3.40.50.150">
    <property type="entry name" value="Vaccinia Virus protein VP39"/>
    <property type="match status" value="1"/>
</dbReference>
<evidence type="ECO:0000259" key="6">
    <source>
        <dbReference type="Pfam" id="PF08704"/>
    </source>
</evidence>
<dbReference type="GO" id="GO:0160107">
    <property type="term" value="F:tRNA (adenine(58)-N1)-methyltransferase activity"/>
    <property type="evidence" value="ECO:0007669"/>
    <property type="project" value="InterPro"/>
</dbReference>
<dbReference type="SUPFAM" id="SSF53335">
    <property type="entry name" value="S-adenosyl-L-methionine-dependent methyltransferases"/>
    <property type="match status" value="1"/>
</dbReference>
<dbReference type="EMBL" id="BA000002">
    <property type="protein sequence ID" value="BAA81502.2"/>
    <property type="molecule type" value="Genomic_DNA"/>
</dbReference>
<evidence type="ECO:0000256" key="2">
    <source>
        <dbReference type="ARBA" id="ARBA00022679"/>
    </source>
</evidence>
<evidence type="ECO:0000313" key="8">
    <source>
        <dbReference type="Proteomes" id="UP000002518"/>
    </source>
</evidence>
<feature type="binding site" evidence="5">
    <location>
        <position position="168"/>
    </location>
    <ligand>
        <name>S-adenosyl-L-methionine</name>
        <dbReference type="ChEBI" id="CHEBI:59789"/>
    </ligand>
</feature>
<dbReference type="AlphaFoldDB" id="Q9Y8Z8"/>
<reference evidence="7 8" key="1">
    <citation type="journal article" date="1999" name="DNA Res.">
        <title>Complete genome sequence of an aerobic hyper-thermophilic crenarchaeon, Aeropyrum pernix K1.</title>
        <authorList>
            <person name="Kawarabayasi Y."/>
            <person name="Hino Y."/>
            <person name="Horikawa H."/>
            <person name="Yamazaki S."/>
            <person name="Haikawa Y."/>
            <person name="Jin-no K."/>
            <person name="Takahashi M."/>
            <person name="Sekine M."/>
            <person name="Baba S."/>
            <person name="Ankai A."/>
            <person name="Kosugi H."/>
            <person name="Hosoyama A."/>
            <person name="Fukui S."/>
            <person name="Nagai Y."/>
            <person name="Nishijima K."/>
            <person name="Nakazawa H."/>
            <person name="Takamiya M."/>
            <person name="Masuda S."/>
            <person name="Funahashi T."/>
            <person name="Tanaka T."/>
            <person name="Kudoh Y."/>
            <person name="Yamazaki J."/>
            <person name="Kushida N."/>
            <person name="Oguchi A."/>
            <person name="Aoki K."/>
            <person name="Kubota K."/>
            <person name="Nakamura Y."/>
            <person name="Nomura N."/>
            <person name="Sako Y."/>
            <person name="Kikuchi H."/>
        </authorList>
    </citation>
    <scope>NUCLEOTIDE SEQUENCE [LARGE SCALE GENOMIC DNA]</scope>
    <source>
        <strain evidence="8">ATCC 700893 / DSM 11879 / JCM 9820 / NBRC 100138 / K1</strain>
    </source>
</reference>
<keyword evidence="8" id="KW-1185">Reference proteome</keyword>
<keyword evidence="2" id="KW-0808">Transferase</keyword>
<dbReference type="PANTHER" id="PTHR12133">
    <property type="entry name" value="TRNA (ADENINE(58)-N(1))-METHYLTRANSFERASE"/>
    <property type="match status" value="1"/>
</dbReference>
<dbReference type="PIRSF" id="PIRSF017269">
    <property type="entry name" value="GCD14"/>
    <property type="match status" value="1"/>
</dbReference>
<evidence type="ECO:0000256" key="5">
    <source>
        <dbReference type="PIRSR" id="PIRSR017269-1"/>
    </source>
</evidence>
<dbReference type="CDD" id="cd02440">
    <property type="entry name" value="AdoMet_MTases"/>
    <property type="match status" value="1"/>
</dbReference>
<evidence type="ECO:0000313" key="7">
    <source>
        <dbReference type="EMBL" id="BAA81502.2"/>
    </source>
</evidence>
<organism evidence="7 8">
    <name type="scientific">Aeropyrum pernix (strain ATCC 700893 / DSM 11879 / JCM 9820 / NBRC 100138 / K1)</name>
    <dbReference type="NCBI Taxonomy" id="272557"/>
    <lineage>
        <taxon>Archaea</taxon>
        <taxon>Thermoproteota</taxon>
        <taxon>Thermoprotei</taxon>
        <taxon>Desulfurococcales</taxon>
        <taxon>Desulfurococcaceae</taxon>
        <taxon>Aeropyrum</taxon>
    </lineage>
</organism>
<keyword evidence="3 5" id="KW-0949">S-adenosyl-L-methionine</keyword>